<dbReference type="OrthoDB" id="8479148at2"/>
<keyword evidence="2" id="KW-1185">Reference proteome</keyword>
<dbReference type="AlphaFoldDB" id="A0A2M9G3I0"/>
<dbReference type="RefSeq" id="WP_109795463.1">
    <property type="nucleotide sequence ID" value="NZ_PHIG01000029.1"/>
</dbReference>
<comment type="caution">
    <text evidence="1">The sequence shown here is derived from an EMBL/GenBank/DDBJ whole genome shotgun (WGS) entry which is preliminary data.</text>
</comment>
<dbReference type="InterPro" id="IPR009922">
    <property type="entry name" value="DUF1457"/>
</dbReference>
<proteinExistence type="predicted"/>
<dbReference type="Pfam" id="PF07310">
    <property type="entry name" value="PAS_5"/>
    <property type="match status" value="1"/>
</dbReference>
<sequence>MSDPLHPETGQPLLSDVNRALRDHWLTLRGEGPGLPSWDAFDPVAVPRLLPYLVVVEVVGDPPVIRYRLVGTFITELAGRDATGRTLDAALYGDRLEAMIWTFRRCAEKAVPLATLGSVHFAEKEWVTAEHIFLPFAWGLNADRAGIVLSGLDVLAGDQRLAGRSRDVELILVWRK</sequence>
<protein>
    <recommendedName>
        <fullName evidence="3">PAS domain-containing protein</fullName>
    </recommendedName>
</protein>
<dbReference type="EMBL" id="PHIG01000029">
    <property type="protein sequence ID" value="PJK30265.1"/>
    <property type="molecule type" value="Genomic_DNA"/>
</dbReference>
<evidence type="ECO:0000313" key="1">
    <source>
        <dbReference type="EMBL" id="PJK30265.1"/>
    </source>
</evidence>
<evidence type="ECO:0008006" key="3">
    <source>
        <dbReference type="Google" id="ProtNLM"/>
    </source>
</evidence>
<name>A0A2M9G3I0_9PROT</name>
<dbReference type="Proteomes" id="UP000229498">
    <property type="component" value="Unassembled WGS sequence"/>
</dbReference>
<gene>
    <name evidence="1" type="ORF">CVT23_07700</name>
</gene>
<evidence type="ECO:0000313" key="2">
    <source>
        <dbReference type="Proteomes" id="UP000229498"/>
    </source>
</evidence>
<accession>A0A2M9G3I0</accession>
<reference evidence="1 2" key="1">
    <citation type="submission" date="2017-11" db="EMBL/GenBank/DDBJ databases">
        <title>Draft genome sequence of Rhizobiales bacterium SY3-13.</title>
        <authorList>
            <person name="Sun C."/>
        </authorList>
    </citation>
    <scope>NUCLEOTIDE SEQUENCE [LARGE SCALE GENOMIC DNA]</scope>
    <source>
        <strain evidence="1 2">SY3-13</strain>
    </source>
</reference>
<organism evidence="1 2">
    <name type="scientific">Minwuia thermotolerans</name>
    <dbReference type="NCBI Taxonomy" id="2056226"/>
    <lineage>
        <taxon>Bacteria</taxon>
        <taxon>Pseudomonadati</taxon>
        <taxon>Pseudomonadota</taxon>
        <taxon>Alphaproteobacteria</taxon>
        <taxon>Minwuiales</taxon>
        <taxon>Minwuiaceae</taxon>
        <taxon>Minwuia</taxon>
    </lineage>
</organism>